<dbReference type="AlphaFoldDB" id="A0AAD4M320"/>
<evidence type="ECO:0000313" key="3">
    <source>
        <dbReference type="Proteomes" id="UP001203297"/>
    </source>
</evidence>
<gene>
    <name evidence="2" type="ORF">B0F90DRAFT_1723095</name>
</gene>
<proteinExistence type="predicted"/>
<feature type="non-terminal residue" evidence="2">
    <location>
        <position position="95"/>
    </location>
</feature>
<comment type="caution">
    <text evidence="2">The sequence shown here is derived from an EMBL/GenBank/DDBJ whole genome shotgun (WGS) entry which is preliminary data.</text>
</comment>
<reference evidence="2" key="1">
    <citation type="journal article" date="2022" name="New Phytol.">
        <title>Evolutionary transition to the ectomycorrhizal habit in the genomes of a hyperdiverse lineage of mushroom-forming fungi.</title>
        <authorList>
            <person name="Looney B."/>
            <person name="Miyauchi S."/>
            <person name="Morin E."/>
            <person name="Drula E."/>
            <person name="Courty P.E."/>
            <person name="Kohler A."/>
            <person name="Kuo A."/>
            <person name="LaButti K."/>
            <person name="Pangilinan J."/>
            <person name="Lipzen A."/>
            <person name="Riley R."/>
            <person name="Andreopoulos W."/>
            <person name="He G."/>
            <person name="Johnson J."/>
            <person name="Nolan M."/>
            <person name="Tritt A."/>
            <person name="Barry K.W."/>
            <person name="Grigoriev I.V."/>
            <person name="Nagy L.G."/>
            <person name="Hibbett D."/>
            <person name="Henrissat B."/>
            <person name="Matheny P.B."/>
            <person name="Labbe J."/>
            <person name="Martin F.M."/>
        </authorList>
    </citation>
    <scope>NUCLEOTIDE SEQUENCE</scope>
    <source>
        <strain evidence="2">BPL690</strain>
    </source>
</reference>
<name>A0AAD4M320_9AGAM</name>
<dbReference type="Proteomes" id="UP001203297">
    <property type="component" value="Unassembled WGS sequence"/>
</dbReference>
<evidence type="ECO:0000313" key="2">
    <source>
        <dbReference type="EMBL" id="KAI0300456.1"/>
    </source>
</evidence>
<keyword evidence="3" id="KW-1185">Reference proteome</keyword>
<protein>
    <submittedName>
        <fullName evidence="2">Uncharacterized protein</fullName>
    </submittedName>
</protein>
<sequence length="95" mass="11386">MTIPGAGTSNSWKSKAGEFFKRKTRSRGSTLYSILYPQLCFAFCILHIVSLFRQRTLFLFFLIYTSHRIFMYLWPEQTDKKTWTRTSFYLLFSFL</sequence>
<organism evidence="2 3">
    <name type="scientific">Multifurca ochricompacta</name>
    <dbReference type="NCBI Taxonomy" id="376703"/>
    <lineage>
        <taxon>Eukaryota</taxon>
        <taxon>Fungi</taxon>
        <taxon>Dikarya</taxon>
        <taxon>Basidiomycota</taxon>
        <taxon>Agaricomycotina</taxon>
        <taxon>Agaricomycetes</taxon>
        <taxon>Russulales</taxon>
        <taxon>Russulaceae</taxon>
        <taxon>Multifurca</taxon>
    </lineage>
</organism>
<dbReference type="EMBL" id="WTXG01000018">
    <property type="protein sequence ID" value="KAI0300456.1"/>
    <property type="molecule type" value="Genomic_DNA"/>
</dbReference>
<keyword evidence="1" id="KW-1133">Transmembrane helix</keyword>
<accession>A0AAD4M320</accession>
<feature type="transmembrane region" description="Helical" evidence="1">
    <location>
        <begin position="31"/>
        <end position="52"/>
    </location>
</feature>
<feature type="transmembrane region" description="Helical" evidence="1">
    <location>
        <begin position="58"/>
        <end position="75"/>
    </location>
</feature>
<keyword evidence="1" id="KW-0812">Transmembrane</keyword>
<keyword evidence="1" id="KW-0472">Membrane</keyword>
<evidence type="ECO:0000256" key="1">
    <source>
        <dbReference type="SAM" id="Phobius"/>
    </source>
</evidence>